<comment type="caution">
    <text evidence="7">The sequence shown here is derived from an EMBL/GenBank/DDBJ whole genome shotgun (WGS) entry which is preliminary data.</text>
</comment>
<dbReference type="InterPro" id="IPR021858">
    <property type="entry name" value="Fun_TF"/>
</dbReference>
<dbReference type="PANTHER" id="PTHR36206:SF12">
    <property type="entry name" value="ASPERCRYPTIN BIOSYNTHESIS CLUSTER-SPECIFIC TRANSCRIPTION REGULATOR ATNN-RELATED"/>
    <property type="match status" value="1"/>
</dbReference>
<evidence type="ECO:0000256" key="5">
    <source>
        <dbReference type="ARBA" id="ARBA00023163"/>
    </source>
</evidence>
<dbReference type="AlphaFoldDB" id="A0AA37LCY3"/>
<evidence type="ECO:0000256" key="3">
    <source>
        <dbReference type="ARBA" id="ARBA00023015"/>
    </source>
</evidence>
<dbReference type="EMBL" id="BQXU01000009">
    <property type="protein sequence ID" value="GKT44249.1"/>
    <property type="molecule type" value="Genomic_DNA"/>
</dbReference>
<keyword evidence="5" id="KW-0804">Transcription</keyword>
<protein>
    <recommendedName>
        <fullName evidence="9">C6 zinc finger protein</fullName>
    </recommendedName>
</protein>
<evidence type="ECO:0008006" key="9">
    <source>
        <dbReference type="Google" id="ProtNLM"/>
    </source>
</evidence>
<evidence type="ECO:0000313" key="8">
    <source>
        <dbReference type="Proteomes" id="UP001055115"/>
    </source>
</evidence>
<dbReference type="Pfam" id="PF11951">
    <property type="entry name" value="Fungal_trans_2"/>
    <property type="match status" value="1"/>
</dbReference>
<organism evidence="7 8">
    <name type="scientific">Colletotrichum spaethianum</name>
    <dbReference type="NCBI Taxonomy" id="700344"/>
    <lineage>
        <taxon>Eukaryota</taxon>
        <taxon>Fungi</taxon>
        <taxon>Dikarya</taxon>
        <taxon>Ascomycota</taxon>
        <taxon>Pezizomycotina</taxon>
        <taxon>Sordariomycetes</taxon>
        <taxon>Hypocreomycetidae</taxon>
        <taxon>Glomerellales</taxon>
        <taxon>Glomerellaceae</taxon>
        <taxon>Colletotrichum</taxon>
        <taxon>Colletotrichum spaethianum species complex</taxon>
    </lineage>
</organism>
<dbReference type="RefSeq" id="XP_049126599.1">
    <property type="nucleotide sequence ID" value="XM_049270642.1"/>
</dbReference>
<accession>A0AA37LCY3</accession>
<evidence type="ECO:0000256" key="2">
    <source>
        <dbReference type="ARBA" id="ARBA00022833"/>
    </source>
</evidence>
<sequence length="480" mass="55685">MEPGYETTLFTDPKERVYFDFWQQLVTNIYLFPNDVMQRVVPQLARQEPAIKHAALAMAGMARSHVPSYAPRSTTEAPTDNPHYEFALQHYARAIKLLRSSQPSSENMLWAIVCCVLFVTFECLHGDRTAALSHVDHAYKMMETYFSQRSLVEDGRVTDSIRTVCDDAAWVFQGLTMQPWSHNVFHSKDLSRISWCCRGKKAAFAVDEMPPRFTDMQMARRWWRVVQHHTCHRCPIYTEIYVEGISDDMLLDSYVRPAFSPTHIEKLAALRPEFLNRLRRWNTAFQALYDGLRSRQHLQKADYLVYIDACNLRLQYLTLWNEVSTLSYQDIRMTIISTPSFREMVQLSRTILEGQSNGVDGGNTFSMDNGPTWPLLATACRCRDASIRLEATELLGKHHRRDGLWDSIICHGVARRNMAIEIENAMTGDEDEQWSRMSRRELRFSQNGKVSGKLFKWDPRRGKWLHVEEPLDMTLIAKLS</sequence>
<keyword evidence="8" id="KW-1185">Reference proteome</keyword>
<dbReference type="GeneID" id="73325232"/>
<dbReference type="Proteomes" id="UP001055115">
    <property type="component" value="Unassembled WGS sequence"/>
</dbReference>
<keyword evidence="6" id="KW-0539">Nucleus</keyword>
<evidence type="ECO:0000256" key="4">
    <source>
        <dbReference type="ARBA" id="ARBA00023125"/>
    </source>
</evidence>
<reference evidence="7 8" key="1">
    <citation type="submission" date="2022-03" db="EMBL/GenBank/DDBJ databases">
        <title>Genome data of Colletotrichum spp.</title>
        <authorList>
            <person name="Utami Y.D."/>
            <person name="Hiruma K."/>
        </authorList>
    </citation>
    <scope>NUCLEOTIDE SEQUENCE [LARGE SCALE GENOMIC DNA]</scope>
    <source>
        <strain evidence="7 8">MAFF 239500</strain>
    </source>
</reference>
<keyword evidence="4" id="KW-0238">DNA-binding</keyword>
<gene>
    <name evidence="7" type="ORF">ColSpa_04430</name>
</gene>
<dbReference type="GO" id="GO:0003677">
    <property type="term" value="F:DNA binding"/>
    <property type="evidence" value="ECO:0007669"/>
    <property type="project" value="UniProtKB-KW"/>
</dbReference>
<name>A0AA37LCY3_9PEZI</name>
<proteinExistence type="predicted"/>
<keyword evidence="3" id="KW-0805">Transcription regulation</keyword>
<dbReference type="InterPro" id="IPR052360">
    <property type="entry name" value="Transcr_Regulatory_Proteins"/>
</dbReference>
<evidence type="ECO:0000313" key="7">
    <source>
        <dbReference type="EMBL" id="GKT44249.1"/>
    </source>
</evidence>
<keyword evidence="2" id="KW-0862">Zinc</keyword>
<dbReference type="GO" id="GO:0046872">
    <property type="term" value="F:metal ion binding"/>
    <property type="evidence" value="ECO:0007669"/>
    <property type="project" value="UniProtKB-KW"/>
</dbReference>
<evidence type="ECO:0000256" key="1">
    <source>
        <dbReference type="ARBA" id="ARBA00022723"/>
    </source>
</evidence>
<evidence type="ECO:0000256" key="6">
    <source>
        <dbReference type="ARBA" id="ARBA00023242"/>
    </source>
</evidence>
<keyword evidence="1" id="KW-0479">Metal-binding</keyword>
<dbReference type="PANTHER" id="PTHR36206">
    <property type="entry name" value="ASPERCRYPTIN BIOSYNTHESIS CLUSTER-SPECIFIC TRANSCRIPTION REGULATOR ATNN-RELATED"/>
    <property type="match status" value="1"/>
</dbReference>